<evidence type="ECO:0000313" key="2">
    <source>
        <dbReference type="EMBL" id="MDJ1491764.1"/>
    </source>
</evidence>
<dbReference type="EMBL" id="JASJOT010000001">
    <property type="protein sequence ID" value="MDJ1491764.1"/>
    <property type="molecule type" value="Genomic_DNA"/>
</dbReference>
<keyword evidence="3" id="KW-1185">Reference proteome</keyword>
<protein>
    <submittedName>
        <fullName evidence="1">Uncharacterized protein</fullName>
    </submittedName>
</protein>
<dbReference type="AlphaFoldDB" id="A0AAE3QST5"/>
<proteinExistence type="predicted"/>
<reference evidence="1 3" key="1">
    <citation type="submission" date="2023-05" db="EMBL/GenBank/DDBJ databases">
        <authorList>
            <person name="Zhang X."/>
        </authorList>
    </citation>
    <scope>NUCLEOTIDE SEQUENCE</scope>
    <source>
        <strain evidence="2 3">DM2B3-1</strain>
        <strain evidence="1">YF14B1</strain>
    </source>
</reference>
<name>A0AAE3QST5_9BACT</name>
<evidence type="ECO:0000313" key="1">
    <source>
        <dbReference type="EMBL" id="MDJ1482214.1"/>
    </source>
</evidence>
<organism evidence="1 4">
    <name type="scientific">Xanthocytophaga flava</name>
    <dbReference type="NCBI Taxonomy" id="3048013"/>
    <lineage>
        <taxon>Bacteria</taxon>
        <taxon>Pseudomonadati</taxon>
        <taxon>Bacteroidota</taxon>
        <taxon>Cytophagia</taxon>
        <taxon>Cytophagales</taxon>
        <taxon>Rhodocytophagaceae</taxon>
        <taxon>Xanthocytophaga</taxon>
    </lineage>
</organism>
<dbReference type="RefSeq" id="WP_313981034.1">
    <property type="nucleotide sequence ID" value="NZ_JASJOS010000007.1"/>
</dbReference>
<sequence>MKIDEIVNEIAAKVGISHAQAQSAFLASVEYIKGKLPDSVGSQVTGLLEGKEFDASAIIKEQAQEKFEELKHDATEAFENLKEKGKNFFS</sequence>
<dbReference type="EMBL" id="JASJOS010000007">
    <property type="protein sequence ID" value="MDJ1482214.1"/>
    <property type="molecule type" value="Genomic_DNA"/>
</dbReference>
<dbReference type="Proteomes" id="UP001228581">
    <property type="component" value="Unassembled WGS sequence"/>
</dbReference>
<dbReference type="Proteomes" id="UP001241110">
    <property type="component" value="Unassembled WGS sequence"/>
</dbReference>
<accession>A0AAE3QST5</accession>
<comment type="caution">
    <text evidence="1">The sequence shown here is derived from an EMBL/GenBank/DDBJ whole genome shotgun (WGS) entry which is preliminary data.</text>
</comment>
<evidence type="ECO:0000313" key="4">
    <source>
        <dbReference type="Proteomes" id="UP001241110"/>
    </source>
</evidence>
<evidence type="ECO:0000313" key="3">
    <source>
        <dbReference type="Proteomes" id="UP001228581"/>
    </source>
</evidence>
<gene>
    <name evidence="1" type="ORF">QNI16_17045</name>
    <name evidence="2" type="ORF">QNI19_02400</name>
</gene>